<dbReference type="Proteomes" id="UP000696485">
    <property type="component" value="Unassembled WGS sequence"/>
</dbReference>
<dbReference type="AlphaFoldDB" id="A0A9P5VLD2"/>
<sequence>MFVSSAWEDMLKAYNLPGYKPSTLDIYKGIDPWITTAISDILNQGWRMRNKIEKLLVMVAVFSFSSESLYINITAANIDRIFQPRASVYLLSQKSSSRSGDSQILSSPDLSQRKRRLAVEQGSQDSRSSSGAISVLSSSESPSNAESQDSIRSIGSSPLKRRIISPSPTPDWASTQPRASQNPFVRRPNVSSQGSSGPNHAHGSQNIQDLHSLSPIVSSQESEQGIQFQSLMPTFGHGTNKTPQQSQMTTPIFSVGAPTPRMPPVSALATSSVMPRSSLASFAAPANLRKRSSPRSSSSSAPSSKSPSLGSIAAPSSVRGFNWSDTNQSSGLQGSPDWPDDLDNILFEEELATSEVPLHRNNATNTTAGGANPAPPPPQVQPQPQPSVADDDLDLLFGGLDENELLDDF</sequence>
<name>A0A9P5VLD2_9FUNG</name>
<accession>A0A9P5VLD2</accession>
<proteinExistence type="predicted"/>
<feature type="compositionally biased region" description="Acidic residues" evidence="1">
    <location>
        <begin position="338"/>
        <end position="352"/>
    </location>
</feature>
<feature type="region of interest" description="Disordered" evidence="1">
    <location>
        <begin position="284"/>
        <end position="393"/>
    </location>
</feature>
<feature type="compositionally biased region" description="Pro residues" evidence="1">
    <location>
        <begin position="373"/>
        <end position="385"/>
    </location>
</feature>
<feature type="compositionally biased region" description="Low complexity" evidence="1">
    <location>
        <begin position="126"/>
        <end position="150"/>
    </location>
</feature>
<gene>
    <name evidence="2" type="ORF">BG006_006794</name>
</gene>
<feature type="region of interest" description="Disordered" evidence="1">
    <location>
        <begin position="98"/>
        <end position="206"/>
    </location>
</feature>
<dbReference type="EMBL" id="JAAAUY010000411">
    <property type="protein sequence ID" value="KAF9330247.1"/>
    <property type="molecule type" value="Genomic_DNA"/>
</dbReference>
<feature type="region of interest" description="Disordered" evidence="1">
    <location>
        <begin position="232"/>
        <end position="258"/>
    </location>
</feature>
<protein>
    <submittedName>
        <fullName evidence="2">Uncharacterized protein</fullName>
    </submittedName>
</protein>
<evidence type="ECO:0000313" key="3">
    <source>
        <dbReference type="Proteomes" id="UP000696485"/>
    </source>
</evidence>
<feature type="compositionally biased region" description="Low complexity" evidence="1">
    <location>
        <begin position="294"/>
        <end position="308"/>
    </location>
</feature>
<keyword evidence="3" id="KW-1185">Reference proteome</keyword>
<comment type="caution">
    <text evidence="2">The sequence shown here is derived from an EMBL/GenBank/DDBJ whole genome shotgun (WGS) entry which is preliminary data.</text>
</comment>
<evidence type="ECO:0000256" key="1">
    <source>
        <dbReference type="SAM" id="MobiDB-lite"/>
    </source>
</evidence>
<feature type="compositionally biased region" description="Low complexity" evidence="1">
    <location>
        <begin position="361"/>
        <end position="372"/>
    </location>
</feature>
<organism evidence="2 3">
    <name type="scientific">Podila minutissima</name>
    <dbReference type="NCBI Taxonomy" id="64525"/>
    <lineage>
        <taxon>Eukaryota</taxon>
        <taxon>Fungi</taxon>
        <taxon>Fungi incertae sedis</taxon>
        <taxon>Mucoromycota</taxon>
        <taxon>Mortierellomycotina</taxon>
        <taxon>Mortierellomycetes</taxon>
        <taxon>Mortierellales</taxon>
        <taxon>Mortierellaceae</taxon>
        <taxon>Podila</taxon>
    </lineage>
</organism>
<feature type="compositionally biased region" description="Polar residues" evidence="1">
    <location>
        <begin position="232"/>
        <end position="252"/>
    </location>
</feature>
<reference evidence="2" key="1">
    <citation type="journal article" date="2020" name="Fungal Divers.">
        <title>Resolving the Mortierellaceae phylogeny through synthesis of multi-gene phylogenetics and phylogenomics.</title>
        <authorList>
            <person name="Vandepol N."/>
            <person name="Liber J."/>
            <person name="Desiro A."/>
            <person name="Na H."/>
            <person name="Kennedy M."/>
            <person name="Barry K."/>
            <person name="Grigoriev I.V."/>
            <person name="Miller A.N."/>
            <person name="O'Donnell K."/>
            <person name="Stajich J.E."/>
            <person name="Bonito G."/>
        </authorList>
    </citation>
    <scope>NUCLEOTIDE SEQUENCE</scope>
    <source>
        <strain evidence="2">NVP1</strain>
    </source>
</reference>
<feature type="compositionally biased region" description="Polar residues" evidence="1">
    <location>
        <begin position="323"/>
        <end position="333"/>
    </location>
</feature>
<evidence type="ECO:0000313" key="2">
    <source>
        <dbReference type="EMBL" id="KAF9330247.1"/>
    </source>
</evidence>
<feature type="compositionally biased region" description="Polar residues" evidence="1">
    <location>
        <begin position="172"/>
        <end position="206"/>
    </location>
</feature>